<sequence length="637" mass="69626">MVLNRFARTSLSFLLVIALFFSLALSASAADEAAASGLDIRLKAGSGSMTVNGKAVAVQAPFQQSGTTYVPLSVITKGFGASLQLKDNKIITLKYMTHTVVLTIGSKTAWIDGKKATLAAAPVVVKGVTMVPIRVVEAFGGKVAVVAATKEIRITSATGSAAGTGGAGGIDTDAGKSRIGDSYFQWSMNYPTGLAQNFQSDNGDYLSFQDVKKEFYLSVGAEEAEEPMDAAEQLDYLKDNVLYDETVLDSKPVKRSGLTFQRVVAKSSETGFYYDYRGIQANGRFYTLSFGKKAKSVDELNASSSILDSFEVKFDASNKALKDLTKVKDGLVAFANDDYGLELKLPPDWVEDSDGDSSAYYYNETSDLSFYVYSAPSGDTAAAWSEKYTDKFKKFFAETSRTGPESSDIVWNGVPAKQVHYSYLTDTGWSEEYDIFAVRGSYKYMISLSFDKKDKAKGDEALQLVLDNMKVDFSQVERTIGELPDPIDSEKLEEVVAKKSKKYGYSVSIPKYWVGGEKDFEKESVTYSGVGLSFLIAVNPDTKLDLYPDLVQKQYTSSGVMELTDKKEIAVGAAKGFEMSFKIVAAKEGDGGLVKLYLLENGGNVYLVQWMVQNPNATEFNLKQLDDVMNSFKFTES</sequence>
<dbReference type="InterPro" id="IPR036582">
    <property type="entry name" value="Mao_N_sf"/>
</dbReference>
<evidence type="ECO:0000313" key="4">
    <source>
        <dbReference type="Proteomes" id="UP000553776"/>
    </source>
</evidence>
<evidence type="ECO:0000256" key="1">
    <source>
        <dbReference type="SAM" id="SignalP"/>
    </source>
</evidence>
<gene>
    <name evidence="3" type="ORF">H7B90_03650</name>
</gene>
<proteinExistence type="predicted"/>
<dbReference type="Pfam" id="PF07833">
    <property type="entry name" value="Cu_amine_oxidN1"/>
    <property type="match status" value="1"/>
</dbReference>
<accession>A0A841TX91</accession>
<feature type="chain" id="PRO_5032474078" description="Copper amine oxidase-like N-terminal domain-containing protein" evidence="1">
    <location>
        <begin position="30"/>
        <end position="637"/>
    </location>
</feature>
<keyword evidence="4" id="KW-1185">Reference proteome</keyword>
<dbReference type="Proteomes" id="UP000553776">
    <property type="component" value="Unassembled WGS sequence"/>
</dbReference>
<evidence type="ECO:0000259" key="2">
    <source>
        <dbReference type="Pfam" id="PF07833"/>
    </source>
</evidence>
<name>A0A841TX91_9BACL</name>
<protein>
    <recommendedName>
        <fullName evidence="2">Copper amine oxidase-like N-terminal domain-containing protein</fullName>
    </recommendedName>
</protein>
<dbReference type="AlphaFoldDB" id="A0A841TX91"/>
<organism evidence="3 4">
    <name type="scientific">Cohnella xylanilytica</name>
    <dbReference type="NCBI Taxonomy" id="557555"/>
    <lineage>
        <taxon>Bacteria</taxon>
        <taxon>Bacillati</taxon>
        <taxon>Bacillota</taxon>
        <taxon>Bacilli</taxon>
        <taxon>Bacillales</taxon>
        <taxon>Paenibacillaceae</taxon>
        <taxon>Cohnella</taxon>
    </lineage>
</organism>
<dbReference type="Gene3D" id="3.30.457.10">
    <property type="entry name" value="Copper amine oxidase-like, N-terminal domain"/>
    <property type="match status" value="2"/>
</dbReference>
<reference evidence="3 4" key="1">
    <citation type="submission" date="2020-08" db="EMBL/GenBank/DDBJ databases">
        <title>Cohnella phylogeny.</title>
        <authorList>
            <person name="Dunlap C."/>
        </authorList>
    </citation>
    <scope>NUCLEOTIDE SEQUENCE [LARGE SCALE GENOMIC DNA]</scope>
    <source>
        <strain evidence="3 4">DSM 25239</strain>
    </source>
</reference>
<keyword evidence="1" id="KW-0732">Signal</keyword>
<dbReference type="InterPro" id="IPR012854">
    <property type="entry name" value="Cu_amine_oxidase-like_N"/>
</dbReference>
<dbReference type="EMBL" id="JACJVR010000011">
    <property type="protein sequence ID" value="MBB6690490.1"/>
    <property type="molecule type" value="Genomic_DNA"/>
</dbReference>
<comment type="caution">
    <text evidence="3">The sequence shown here is derived from an EMBL/GenBank/DDBJ whole genome shotgun (WGS) entry which is preliminary data.</text>
</comment>
<feature type="domain" description="Copper amine oxidase-like N-terminal" evidence="2">
    <location>
        <begin position="50"/>
        <end position="154"/>
    </location>
</feature>
<feature type="signal peptide" evidence="1">
    <location>
        <begin position="1"/>
        <end position="29"/>
    </location>
</feature>
<dbReference type="SUPFAM" id="SSF55383">
    <property type="entry name" value="Copper amine oxidase, domain N"/>
    <property type="match status" value="2"/>
</dbReference>
<dbReference type="RefSeq" id="WP_185134516.1">
    <property type="nucleotide sequence ID" value="NZ_JACJVR010000011.1"/>
</dbReference>
<evidence type="ECO:0000313" key="3">
    <source>
        <dbReference type="EMBL" id="MBB6690490.1"/>
    </source>
</evidence>